<dbReference type="EMBL" id="FWZT01000014">
    <property type="protein sequence ID" value="SMF47879.1"/>
    <property type="molecule type" value="Genomic_DNA"/>
</dbReference>
<feature type="transmembrane region" description="Helical" evidence="1">
    <location>
        <begin position="114"/>
        <end position="137"/>
    </location>
</feature>
<keyword evidence="1" id="KW-0812">Transmembrane</keyword>
<evidence type="ECO:0000313" key="3">
    <source>
        <dbReference type="Proteomes" id="UP000192907"/>
    </source>
</evidence>
<evidence type="ECO:0000256" key="1">
    <source>
        <dbReference type="SAM" id="Phobius"/>
    </source>
</evidence>
<reference evidence="3" key="1">
    <citation type="submission" date="2017-04" db="EMBL/GenBank/DDBJ databases">
        <authorList>
            <person name="Varghese N."/>
            <person name="Submissions S."/>
        </authorList>
    </citation>
    <scope>NUCLEOTIDE SEQUENCE [LARGE SCALE GENOMIC DNA]</scope>
    <source>
        <strain evidence="3">RKEM611</strain>
    </source>
</reference>
<keyword evidence="3" id="KW-1185">Reference proteome</keyword>
<dbReference type="Proteomes" id="UP000192907">
    <property type="component" value="Unassembled WGS sequence"/>
</dbReference>
<feature type="transmembrane region" description="Helical" evidence="1">
    <location>
        <begin position="91"/>
        <end position="108"/>
    </location>
</feature>
<protein>
    <submittedName>
        <fullName evidence="2">Uncharacterized protein</fullName>
    </submittedName>
</protein>
<dbReference type="STRING" id="1513793.SAMN06296036_114163"/>
<dbReference type="OrthoDB" id="582520at2"/>
<gene>
    <name evidence="2" type="ORF">SAMN06296036_114163</name>
</gene>
<organism evidence="2 3">
    <name type="scientific">Pseudobacteriovorax antillogorgiicola</name>
    <dbReference type="NCBI Taxonomy" id="1513793"/>
    <lineage>
        <taxon>Bacteria</taxon>
        <taxon>Pseudomonadati</taxon>
        <taxon>Bdellovibrionota</taxon>
        <taxon>Oligoflexia</taxon>
        <taxon>Oligoflexales</taxon>
        <taxon>Pseudobacteriovoracaceae</taxon>
        <taxon>Pseudobacteriovorax</taxon>
    </lineage>
</organism>
<name>A0A1Y6C7D9_9BACT</name>
<keyword evidence="1" id="KW-1133">Transmembrane helix</keyword>
<feature type="transmembrane region" description="Helical" evidence="1">
    <location>
        <begin position="65"/>
        <end position="84"/>
    </location>
</feature>
<keyword evidence="1" id="KW-0472">Membrane</keyword>
<accession>A0A1Y6C7D9</accession>
<proteinExistence type="predicted"/>
<evidence type="ECO:0000313" key="2">
    <source>
        <dbReference type="EMBL" id="SMF47879.1"/>
    </source>
</evidence>
<dbReference type="AlphaFoldDB" id="A0A1Y6C7D9"/>
<sequence>MISHKSLIRTSTVLWVIWGLVHAFAGIMTITQDIPNAIAGIADGVDPSILQMSYPDAVGGILGQHGWNLLWFGVATTIGGVFMWRGSVTSIFVTAMIGGLADIGYFLFMDLGGFVNFVPGTVMTLICASAIVLSFVAHYRFRDE</sequence>
<dbReference type="RefSeq" id="WP_132321305.1">
    <property type="nucleotide sequence ID" value="NZ_FWZT01000014.1"/>
</dbReference>
<feature type="transmembrane region" description="Helical" evidence="1">
    <location>
        <begin position="12"/>
        <end position="30"/>
    </location>
</feature>